<keyword evidence="2" id="KW-0813">Transport</keyword>
<feature type="transmembrane region" description="Helical" evidence="10">
    <location>
        <begin position="280"/>
        <end position="301"/>
    </location>
</feature>
<evidence type="ECO:0000256" key="9">
    <source>
        <dbReference type="ARBA" id="ARBA00031636"/>
    </source>
</evidence>
<evidence type="ECO:0000256" key="3">
    <source>
        <dbReference type="ARBA" id="ARBA00022449"/>
    </source>
</evidence>
<dbReference type="InterPro" id="IPR002528">
    <property type="entry name" value="MATE_fam"/>
</dbReference>
<dbReference type="GO" id="GO:0042910">
    <property type="term" value="F:xenobiotic transmembrane transporter activity"/>
    <property type="evidence" value="ECO:0007669"/>
    <property type="project" value="InterPro"/>
</dbReference>
<feature type="transmembrane region" description="Helical" evidence="10">
    <location>
        <begin position="345"/>
        <end position="363"/>
    </location>
</feature>
<dbReference type="AlphaFoldDB" id="A0A921DRG1"/>
<evidence type="ECO:0000256" key="6">
    <source>
        <dbReference type="ARBA" id="ARBA00022989"/>
    </source>
</evidence>
<protein>
    <recommendedName>
        <fullName evidence="9">Multidrug-efflux transporter</fullName>
    </recommendedName>
</protein>
<feature type="transmembrane region" description="Helical" evidence="10">
    <location>
        <begin position="164"/>
        <end position="183"/>
    </location>
</feature>
<keyword evidence="5 10" id="KW-0812">Transmembrane</keyword>
<evidence type="ECO:0000256" key="1">
    <source>
        <dbReference type="ARBA" id="ARBA00004651"/>
    </source>
</evidence>
<dbReference type="NCBIfam" id="TIGR00797">
    <property type="entry name" value="matE"/>
    <property type="match status" value="1"/>
</dbReference>
<dbReference type="RefSeq" id="WP_304121546.1">
    <property type="nucleotide sequence ID" value="NZ_DYZA01000086.1"/>
</dbReference>
<keyword evidence="6 10" id="KW-1133">Transmembrane helix</keyword>
<dbReference type="Proteomes" id="UP000698963">
    <property type="component" value="Unassembled WGS sequence"/>
</dbReference>
<feature type="transmembrane region" description="Helical" evidence="10">
    <location>
        <begin position="55"/>
        <end position="81"/>
    </location>
</feature>
<dbReference type="PIRSF" id="PIRSF006603">
    <property type="entry name" value="DinF"/>
    <property type="match status" value="1"/>
</dbReference>
<name>A0A921DRG1_9BACT</name>
<keyword evidence="3" id="KW-0050">Antiport</keyword>
<dbReference type="InterPro" id="IPR048279">
    <property type="entry name" value="MdtK-like"/>
</dbReference>
<keyword evidence="8 10" id="KW-0472">Membrane</keyword>
<feature type="transmembrane region" description="Helical" evidence="10">
    <location>
        <begin position="93"/>
        <end position="112"/>
    </location>
</feature>
<dbReference type="CDD" id="cd13131">
    <property type="entry name" value="MATE_NorM_like"/>
    <property type="match status" value="1"/>
</dbReference>
<dbReference type="Pfam" id="PF01554">
    <property type="entry name" value="MatE"/>
    <property type="match status" value="2"/>
</dbReference>
<evidence type="ECO:0000256" key="8">
    <source>
        <dbReference type="ARBA" id="ARBA00023136"/>
    </source>
</evidence>
<dbReference type="InterPro" id="IPR050222">
    <property type="entry name" value="MATE_MdtK"/>
</dbReference>
<gene>
    <name evidence="11" type="ORF">K8W16_04665</name>
</gene>
<keyword evidence="4" id="KW-1003">Cell membrane</keyword>
<comment type="subcellular location">
    <subcellularLocation>
        <location evidence="1">Cell membrane</location>
        <topology evidence="1">Multi-pass membrane protein</topology>
    </subcellularLocation>
</comment>
<dbReference type="GO" id="GO:0006811">
    <property type="term" value="P:monoatomic ion transport"/>
    <property type="evidence" value="ECO:0007669"/>
    <property type="project" value="UniProtKB-KW"/>
</dbReference>
<dbReference type="PANTHER" id="PTHR43298:SF2">
    <property type="entry name" value="FMN_FAD EXPORTER YEEO-RELATED"/>
    <property type="match status" value="1"/>
</dbReference>
<comment type="caution">
    <text evidence="11">The sequence shown here is derived from an EMBL/GenBank/DDBJ whole genome shotgun (WGS) entry which is preliminary data.</text>
</comment>
<evidence type="ECO:0000256" key="7">
    <source>
        <dbReference type="ARBA" id="ARBA00023065"/>
    </source>
</evidence>
<feature type="transmembrane region" description="Helical" evidence="10">
    <location>
        <begin position="383"/>
        <end position="403"/>
    </location>
</feature>
<evidence type="ECO:0000313" key="12">
    <source>
        <dbReference type="Proteomes" id="UP000698963"/>
    </source>
</evidence>
<dbReference type="GO" id="GO:0015297">
    <property type="term" value="F:antiporter activity"/>
    <property type="evidence" value="ECO:0007669"/>
    <property type="project" value="UniProtKB-KW"/>
</dbReference>
<feature type="transmembrane region" description="Helical" evidence="10">
    <location>
        <begin position="313"/>
        <end position="333"/>
    </location>
</feature>
<evidence type="ECO:0000256" key="4">
    <source>
        <dbReference type="ARBA" id="ARBA00022475"/>
    </source>
</evidence>
<feature type="transmembrane region" description="Helical" evidence="10">
    <location>
        <begin position="189"/>
        <end position="214"/>
    </location>
</feature>
<evidence type="ECO:0000313" key="11">
    <source>
        <dbReference type="EMBL" id="HJD96918.1"/>
    </source>
</evidence>
<feature type="transmembrane region" description="Helical" evidence="10">
    <location>
        <begin position="415"/>
        <end position="436"/>
    </location>
</feature>
<proteinExistence type="predicted"/>
<organism evidence="11 12">
    <name type="scientific">Mailhella massiliensis</name>
    <dbReference type="NCBI Taxonomy" id="1903261"/>
    <lineage>
        <taxon>Bacteria</taxon>
        <taxon>Pseudomonadati</taxon>
        <taxon>Thermodesulfobacteriota</taxon>
        <taxon>Desulfovibrionia</taxon>
        <taxon>Desulfovibrionales</taxon>
        <taxon>Desulfovibrionaceae</taxon>
        <taxon>Mailhella</taxon>
    </lineage>
</organism>
<sequence>MFRHFSRQEARNLALLAVPVFLGQIAQIAMSFVDTVVAGRSSSVDMAAVAVATSFWIPGIMFGQGLIMAITPLVAQALGAGNRMKSRHFLRQGLWLALAISALLMGIFFTISSTITFWGRMDPLLAKKTSEYLFAVLFGVPALMLFVVQRCFLEGHGRTRPAMVAGFVGLALNVPLNIIFVFGKFGLPAMGAAGCGLATAILFWFMAASMMFFVRHTDRAALAVEKPSPAILRRMVRIGLPGAFAMLNETAAFALIALIISPLGVTSVAGHQIAINVSAFVWMCPFSIGAASTIRIGTLLGAGDIAGARRVRLTALTITIAMACVLAVLIYLIRYPVAALYNDDAAVIQMASLLLICEVFYQFPDGVQTNTLCALRGWNDTQAIFCISFIAYWIISLPLGWVLCMTDILTSEPLGVLGFWIALIFGLSAAGLLYLIRIHKLEHLSVEGMKKKIGR</sequence>
<evidence type="ECO:0000256" key="5">
    <source>
        <dbReference type="ARBA" id="ARBA00022692"/>
    </source>
</evidence>
<feature type="transmembrane region" description="Helical" evidence="10">
    <location>
        <begin position="132"/>
        <end position="152"/>
    </location>
</feature>
<dbReference type="GO" id="GO:0005886">
    <property type="term" value="C:plasma membrane"/>
    <property type="evidence" value="ECO:0007669"/>
    <property type="project" value="UniProtKB-SubCell"/>
</dbReference>
<dbReference type="PANTHER" id="PTHR43298">
    <property type="entry name" value="MULTIDRUG RESISTANCE PROTEIN NORM-RELATED"/>
    <property type="match status" value="1"/>
</dbReference>
<accession>A0A921DRG1</accession>
<reference evidence="11" key="2">
    <citation type="submission" date="2021-09" db="EMBL/GenBank/DDBJ databases">
        <authorList>
            <person name="Gilroy R."/>
        </authorList>
    </citation>
    <scope>NUCLEOTIDE SEQUENCE</scope>
    <source>
        <strain evidence="11">ChiGjej2B2-19336</strain>
    </source>
</reference>
<evidence type="ECO:0000256" key="10">
    <source>
        <dbReference type="SAM" id="Phobius"/>
    </source>
</evidence>
<reference evidence="11" key="1">
    <citation type="journal article" date="2021" name="PeerJ">
        <title>Extensive microbial diversity within the chicken gut microbiome revealed by metagenomics and culture.</title>
        <authorList>
            <person name="Gilroy R."/>
            <person name="Ravi A."/>
            <person name="Getino M."/>
            <person name="Pursley I."/>
            <person name="Horton D.L."/>
            <person name="Alikhan N.F."/>
            <person name="Baker D."/>
            <person name="Gharbi K."/>
            <person name="Hall N."/>
            <person name="Watson M."/>
            <person name="Adriaenssens E.M."/>
            <person name="Foster-Nyarko E."/>
            <person name="Jarju S."/>
            <person name="Secka A."/>
            <person name="Antonio M."/>
            <person name="Oren A."/>
            <person name="Chaudhuri R.R."/>
            <person name="La Ragione R."/>
            <person name="Hildebrand F."/>
            <person name="Pallen M.J."/>
        </authorList>
    </citation>
    <scope>NUCLEOTIDE SEQUENCE</scope>
    <source>
        <strain evidence="11">ChiGjej2B2-19336</strain>
    </source>
</reference>
<evidence type="ECO:0000256" key="2">
    <source>
        <dbReference type="ARBA" id="ARBA00022448"/>
    </source>
</evidence>
<dbReference type="EMBL" id="DYZA01000086">
    <property type="protein sequence ID" value="HJD96918.1"/>
    <property type="molecule type" value="Genomic_DNA"/>
</dbReference>
<keyword evidence="7" id="KW-0406">Ion transport</keyword>